<dbReference type="Proteomes" id="UP001595814">
    <property type="component" value="Unassembled WGS sequence"/>
</dbReference>
<gene>
    <name evidence="2" type="ORF">ACFOUT_17830</name>
</gene>
<organism evidence="2 3">
    <name type="scientific">Euzebyella saccharophila</name>
    <dbReference type="NCBI Taxonomy" id="679664"/>
    <lineage>
        <taxon>Bacteria</taxon>
        <taxon>Pseudomonadati</taxon>
        <taxon>Bacteroidota</taxon>
        <taxon>Flavobacteriia</taxon>
        <taxon>Flavobacteriales</taxon>
        <taxon>Flavobacteriaceae</taxon>
        <taxon>Euzebyella</taxon>
    </lineage>
</organism>
<keyword evidence="1" id="KW-0472">Membrane</keyword>
<keyword evidence="3" id="KW-1185">Reference proteome</keyword>
<protein>
    <submittedName>
        <fullName evidence="2">DUF3592 domain-containing protein</fullName>
    </submittedName>
</protein>
<keyword evidence="1" id="KW-0812">Transmembrane</keyword>
<sequence length="129" mass="14596">MVLPLLLGITLAFWGLAYIGKYVAYSNGIKIKGTVVKGAYKRQGNGLFKMMLAELTYTYQIEGATYSNTVITDTDKYQQKTLLMHGEYITVLVNKNKHSDSTINSPFYYLKRSIFLLFIGVIIIFVAFT</sequence>
<name>A0ABV8JUC1_9FLAO</name>
<accession>A0ABV8JUC1</accession>
<comment type="caution">
    <text evidence="2">The sequence shown here is derived from an EMBL/GenBank/DDBJ whole genome shotgun (WGS) entry which is preliminary data.</text>
</comment>
<feature type="transmembrane region" description="Helical" evidence="1">
    <location>
        <begin position="109"/>
        <end position="128"/>
    </location>
</feature>
<evidence type="ECO:0000313" key="2">
    <source>
        <dbReference type="EMBL" id="MFC4097751.1"/>
    </source>
</evidence>
<evidence type="ECO:0000313" key="3">
    <source>
        <dbReference type="Proteomes" id="UP001595814"/>
    </source>
</evidence>
<keyword evidence="1" id="KW-1133">Transmembrane helix</keyword>
<reference evidence="3" key="1">
    <citation type="journal article" date="2019" name="Int. J. Syst. Evol. Microbiol.">
        <title>The Global Catalogue of Microorganisms (GCM) 10K type strain sequencing project: providing services to taxonomists for standard genome sequencing and annotation.</title>
        <authorList>
            <consortium name="The Broad Institute Genomics Platform"/>
            <consortium name="The Broad Institute Genome Sequencing Center for Infectious Disease"/>
            <person name="Wu L."/>
            <person name="Ma J."/>
        </authorList>
    </citation>
    <scope>NUCLEOTIDE SEQUENCE [LARGE SCALE GENOMIC DNA]</scope>
    <source>
        <strain evidence="3">CECT 7477</strain>
    </source>
</reference>
<evidence type="ECO:0000256" key="1">
    <source>
        <dbReference type="SAM" id="Phobius"/>
    </source>
</evidence>
<dbReference type="RefSeq" id="WP_192463076.1">
    <property type="nucleotide sequence ID" value="NZ_JACYFJ010000005.1"/>
</dbReference>
<proteinExistence type="predicted"/>
<dbReference type="EMBL" id="JBHSAW010000025">
    <property type="protein sequence ID" value="MFC4097751.1"/>
    <property type="molecule type" value="Genomic_DNA"/>
</dbReference>